<accession>A0A378YZN6</accession>
<dbReference type="AlphaFoldDB" id="A0A378YZN6"/>
<evidence type="ECO:0000313" key="1">
    <source>
        <dbReference type="EMBL" id="SUA81960.1"/>
    </source>
</evidence>
<sequence length="89" mass="9932">MGTRPLSEAAQTMPTLNFTYRGCNVDIEIGERATLWDITIEVTPFDGVELIEPFGARKLKLAKVEELDEIQAALVEEIQMAIDHRLVGC</sequence>
<dbReference type="EMBL" id="UGSG01000001">
    <property type="protein sequence ID" value="SUA81960.1"/>
    <property type="molecule type" value="Genomic_DNA"/>
</dbReference>
<proteinExistence type="predicted"/>
<evidence type="ECO:0000313" key="2">
    <source>
        <dbReference type="Proteomes" id="UP000254573"/>
    </source>
</evidence>
<dbReference type="Proteomes" id="UP000254573">
    <property type="component" value="Unassembled WGS sequence"/>
</dbReference>
<name>A0A378YZN6_9BURK</name>
<protein>
    <submittedName>
        <fullName evidence="1">Uncharacterized protein</fullName>
    </submittedName>
</protein>
<organism evidence="1 2">
    <name type="scientific">Pandoraea pnomenusa</name>
    <dbReference type="NCBI Taxonomy" id="93220"/>
    <lineage>
        <taxon>Bacteria</taxon>
        <taxon>Pseudomonadati</taxon>
        <taxon>Pseudomonadota</taxon>
        <taxon>Betaproteobacteria</taxon>
        <taxon>Burkholderiales</taxon>
        <taxon>Burkholderiaceae</taxon>
        <taxon>Pandoraea</taxon>
    </lineage>
</organism>
<reference evidence="1 2" key="1">
    <citation type="submission" date="2018-06" db="EMBL/GenBank/DDBJ databases">
        <authorList>
            <consortium name="Pathogen Informatics"/>
            <person name="Doyle S."/>
        </authorList>
    </citation>
    <scope>NUCLEOTIDE SEQUENCE [LARGE SCALE GENOMIC DNA]</scope>
    <source>
        <strain evidence="1 2">NCTC13160</strain>
    </source>
</reference>
<gene>
    <name evidence="1" type="ORF">NCTC13160_04834</name>
</gene>